<keyword evidence="4" id="KW-0274">FAD</keyword>
<evidence type="ECO:0000256" key="3">
    <source>
        <dbReference type="ARBA" id="ARBA00022630"/>
    </source>
</evidence>
<reference evidence="7 8" key="1">
    <citation type="journal article" date="2019" name="Emerg. Microbes Infect.">
        <title>Comprehensive subspecies identification of 175 nontuberculous mycobacteria species based on 7547 genomic profiles.</title>
        <authorList>
            <person name="Matsumoto Y."/>
            <person name="Kinjo T."/>
            <person name="Motooka D."/>
            <person name="Nabeya D."/>
            <person name="Jung N."/>
            <person name="Uechi K."/>
            <person name="Horii T."/>
            <person name="Iida T."/>
            <person name="Fujita J."/>
            <person name="Nakamura S."/>
        </authorList>
    </citation>
    <scope>NUCLEOTIDE SEQUENCE [LARGE SCALE GENOMIC DNA]</scope>
    <source>
        <strain evidence="7 8">JCM 6375</strain>
    </source>
</reference>
<dbReference type="AlphaFoldDB" id="A0AAD1HGR5"/>
<dbReference type="Proteomes" id="UP000466681">
    <property type="component" value="Chromosome"/>
</dbReference>
<dbReference type="PANTHER" id="PTHR42784">
    <property type="entry name" value="PYRANOSE 2-OXIDASE"/>
    <property type="match status" value="1"/>
</dbReference>
<organism evidence="7 8">
    <name type="scientific">Mycolicibacterium moriokaense</name>
    <dbReference type="NCBI Taxonomy" id="39691"/>
    <lineage>
        <taxon>Bacteria</taxon>
        <taxon>Bacillati</taxon>
        <taxon>Actinomycetota</taxon>
        <taxon>Actinomycetes</taxon>
        <taxon>Mycobacteriales</taxon>
        <taxon>Mycobacteriaceae</taxon>
        <taxon>Mycolicibacterium</taxon>
    </lineage>
</organism>
<dbReference type="InterPro" id="IPR007867">
    <property type="entry name" value="GMC_OxRtase_C"/>
</dbReference>
<keyword evidence="3" id="KW-0285">Flavoprotein</keyword>
<keyword evidence="5" id="KW-0560">Oxidoreductase</keyword>
<dbReference type="RefSeq" id="WP_234810112.1">
    <property type="nucleotide sequence ID" value="NZ_AP022560.1"/>
</dbReference>
<evidence type="ECO:0000313" key="8">
    <source>
        <dbReference type="Proteomes" id="UP000466681"/>
    </source>
</evidence>
<evidence type="ECO:0000313" key="7">
    <source>
        <dbReference type="EMBL" id="BBX05172.1"/>
    </source>
</evidence>
<protein>
    <recommendedName>
        <fullName evidence="6">Glucose-methanol-choline oxidoreductase C-terminal domain-containing protein</fullName>
    </recommendedName>
</protein>
<dbReference type="KEGG" id="mmor:MMOR_61080"/>
<dbReference type="SUPFAM" id="SSF51905">
    <property type="entry name" value="FAD/NAD(P)-binding domain"/>
    <property type="match status" value="1"/>
</dbReference>
<dbReference type="Pfam" id="PF05199">
    <property type="entry name" value="GMC_oxred_C"/>
    <property type="match status" value="1"/>
</dbReference>
<dbReference type="Gene3D" id="3.50.50.60">
    <property type="entry name" value="FAD/NAD(P)-binding domain"/>
    <property type="match status" value="1"/>
</dbReference>
<evidence type="ECO:0000256" key="1">
    <source>
        <dbReference type="ARBA" id="ARBA00001974"/>
    </source>
</evidence>
<dbReference type="EMBL" id="AP022560">
    <property type="protein sequence ID" value="BBX05172.1"/>
    <property type="molecule type" value="Genomic_DNA"/>
</dbReference>
<evidence type="ECO:0000256" key="4">
    <source>
        <dbReference type="ARBA" id="ARBA00022827"/>
    </source>
</evidence>
<dbReference type="InterPro" id="IPR036188">
    <property type="entry name" value="FAD/NAD-bd_sf"/>
</dbReference>
<accession>A0AAD1HGR5</accession>
<evidence type="ECO:0000256" key="2">
    <source>
        <dbReference type="ARBA" id="ARBA00010790"/>
    </source>
</evidence>
<gene>
    <name evidence="7" type="ORF">MMOR_61080</name>
</gene>
<dbReference type="PANTHER" id="PTHR42784:SF1">
    <property type="entry name" value="PYRANOSE 2-OXIDASE"/>
    <property type="match status" value="1"/>
</dbReference>
<proteinExistence type="inferred from homology"/>
<dbReference type="GO" id="GO:0016614">
    <property type="term" value="F:oxidoreductase activity, acting on CH-OH group of donors"/>
    <property type="evidence" value="ECO:0007669"/>
    <property type="project" value="InterPro"/>
</dbReference>
<feature type="domain" description="Glucose-methanol-choline oxidoreductase C-terminal" evidence="6">
    <location>
        <begin position="52"/>
        <end position="97"/>
    </location>
</feature>
<evidence type="ECO:0000259" key="6">
    <source>
        <dbReference type="Pfam" id="PF05199"/>
    </source>
</evidence>
<comment type="similarity">
    <text evidence="2">Belongs to the GMC oxidoreductase family.</text>
</comment>
<evidence type="ECO:0000256" key="5">
    <source>
        <dbReference type="ARBA" id="ARBA00023002"/>
    </source>
</evidence>
<dbReference type="InterPro" id="IPR051473">
    <property type="entry name" value="P2Ox-like"/>
</dbReference>
<keyword evidence="8" id="KW-1185">Reference proteome</keyword>
<sequence length="107" mass="11168">MRPDVVVVGSGPICAVAAQAICVRSGALTAPKCAQIELADGARVEPRWMDLGFAHVMGTCRMGEVDDGNSVADGFGRVWGTDNLYLATVGLIPTALAIRSTDHALNQ</sequence>
<comment type="cofactor">
    <cofactor evidence="1">
        <name>FAD</name>
        <dbReference type="ChEBI" id="CHEBI:57692"/>
    </cofactor>
</comment>
<name>A0AAD1HGR5_9MYCO</name>